<evidence type="ECO:0000256" key="1">
    <source>
        <dbReference type="ARBA" id="ARBA00004651"/>
    </source>
</evidence>
<dbReference type="InterPro" id="IPR017871">
    <property type="entry name" value="ABC_transporter-like_CS"/>
</dbReference>
<feature type="domain" description="ABC transporter" evidence="6">
    <location>
        <begin position="308"/>
        <end position="538"/>
    </location>
</feature>
<evidence type="ECO:0000256" key="5">
    <source>
        <dbReference type="SAM" id="Phobius"/>
    </source>
</evidence>
<name>A0A919MTT0_9ACTN</name>
<dbReference type="GO" id="GO:0015421">
    <property type="term" value="F:ABC-type oligopeptide transporter activity"/>
    <property type="evidence" value="ECO:0007669"/>
    <property type="project" value="TreeGrafter"/>
</dbReference>
<feature type="transmembrane region" description="Helical" evidence="5">
    <location>
        <begin position="158"/>
        <end position="179"/>
    </location>
</feature>
<keyword evidence="3 5" id="KW-1133">Transmembrane helix</keyword>
<dbReference type="InterPro" id="IPR003439">
    <property type="entry name" value="ABC_transporter-like_ATP-bd"/>
</dbReference>
<dbReference type="AlphaFoldDB" id="A0A919MTT0"/>
<feature type="transmembrane region" description="Helical" evidence="5">
    <location>
        <begin position="20"/>
        <end position="45"/>
    </location>
</feature>
<keyword evidence="2 5" id="KW-0812">Transmembrane</keyword>
<dbReference type="PROSITE" id="PS50929">
    <property type="entry name" value="ABC_TM1F"/>
    <property type="match status" value="1"/>
</dbReference>
<evidence type="ECO:0000256" key="4">
    <source>
        <dbReference type="ARBA" id="ARBA00023136"/>
    </source>
</evidence>
<organism evidence="8 9">
    <name type="scientific">Paractinoplanes rishiriensis</name>
    <dbReference type="NCBI Taxonomy" id="1050105"/>
    <lineage>
        <taxon>Bacteria</taxon>
        <taxon>Bacillati</taxon>
        <taxon>Actinomycetota</taxon>
        <taxon>Actinomycetes</taxon>
        <taxon>Micromonosporales</taxon>
        <taxon>Micromonosporaceae</taxon>
        <taxon>Paractinoplanes</taxon>
    </lineage>
</organism>
<evidence type="ECO:0000313" key="9">
    <source>
        <dbReference type="Proteomes" id="UP000636960"/>
    </source>
</evidence>
<dbReference type="GO" id="GO:0005886">
    <property type="term" value="C:plasma membrane"/>
    <property type="evidence" value="ECO:0007669"/>
    <property type="project" value="UniProtKB-SubCell"/>
</dbReference>
<evidence type="ECO:0000256" key="2">
    <source>
        <dbReference type="ARBA" id="ARBA00022692"/>
    </source>
</evidence>
<evidence type="ECO:0000259" key="6">
    <source>
        <dbReference type="PROSITE" id="PS50893"/>
    </source>
</evidence>
<dbReference type="SUPFAM" id="SSF52540">
    <property type="entry name" value="P-loop containing nucleoside triphosphate hydrolases"/>
    <property type="match status" value="1"/>
</dbReference>
<comment type="subcellular location">
    <subcellularLocation>
        <location evidence="1">Cell membrane</location>
        <topology evidence="1">Multi-pass membrane protein</topology>
    </subcellularLocation>
</comment>
<dbReference type="InterPro" id="IPR039421">
    <property type="entry name" value="Type_1_exporter"/>
</dbReference>
<reference evidence="8" key="1">
    <citation type="submission" date="2021-01" db="EMBL/GenBank/DDBJ databases">
        <title>Whole genome shotgun sequence of Actinoplanes rishiriensis NBRC 108556.</title>
        <authorList>
            <person name="Komaki H."/>
            <person name="Tamura T."/>
        </authorList>
    </citation>
    <scope>NUCLEOTIDE SEQUENCE</scope>
    <source>
        <strain evidence="8">NBRC 108556</strain>
    </source>
</reference>
<dbReference type="SUPFAM" id="SSF90123">
    <property type="entry name" value="ABC transporter transmembrane region"/>
    <property type="match status" value="1"/>
</dbReference>
<dbReference type="PANTHER" id="PTHR43394">
    <property type="entry name" value="ATP-DEPENDENT PERMEASE MDL1, MITOCHONDRIAL"/>
    <property type="match status" value="1"/>
</dbReference>
<sequence length="540" mass="56484">MNRGPARYLLWLVVRQWPRILLGTLLGTTSMLSFVSAPYIIGAAVDEGLRAHDRRALAGWAALLLGIAGVNAVLGLFRHRTMTKIRLDAGYRTIRLVLSRTVELGAALPRRITAGEVVTIGVGDVWVIARGLTVTGPGVGALIGYGVVAVLLVRISPLLATVVLAGAPVIALVVGPLLGSMQRAGDRYRGHAGELNGQLVDVVGGLRLLNGLGGKDAHAARYRRGSAEVCASGNRLAGAASWVHASGTGIPALFLGVVTWLAAHQAVRGEITIGELTAVFGYAAALVLPVRILIDTGNDASRALVAARRVTNLLAVTPEPLHGRDAPTGPASLHDPSSGVTVEPGLITAVAGAGAAAVVDRLGRYGNTDATWNGDRLDEIAKAAIRDRILVADNEAHLFPGPLAEVVAGRSVLDEDAVRHALDVAVAHDVAAEVTAGGRNLSGGQRQRVRLARALYQDPEMLLAVEPTSAVDAHTEAAIAERLTSARRGRATLIATTSPVLLDRADVVHYLHDGRVVASGTHRSLLTDEPGYRALVSRRT</sequence>
<dbReference type="Gene3D" id="1.20.1560.10">
    <property type="entry name" value="ABC transporter type 1, transmembrane domain"/>
    <property type="match status" value="1"/>
</dbReference>
<dbReference type="InterPro" id="IPR036640">
    <property type="entry name" value="ABC1_TM_sf"/>
</dbReference>
<dbReference type="InterPro" id="IPR027417">
    <property type="entry name" value="P-loop_NTPase"/>
</dbReference>
<accession>A0A919MTT0</accession>
<dbReference type="EMBL" id="BOMV01000023">
    <property type="protein sequence ID" value="GIE95063.1"/>
    <property type="molecule type" value="Genomic_DNA"/>
</dbReference>
<evidence type="ECO:0000259" key="7">
    <source>
        <dbReference type="PROSITE" id="PS50929"/>
    </source>
</evidence>
<keyword evidence="4 5" id="KW-0472">Membrane</keyword>
<dbReference type="GO" id="GO:0005524">
    <property type="term" value="F:ATP binding"/>
    <property type="evidence" value="ECO:0007669"/>
    <property type="project" value="InterPro"/>
</dbReference>
<evidence type="ECO:0000256" key="3">
    <source>
        <dbReference type="ARBA" id="ARBA00022989"/>
    </source>
</evidence>
<feature type="transmembrane region" description="Helical" evidence="5">
    <location>
        <begin position="57"/>
        <end position="77"/>
    </location>
</feature>
<dbReference type="CDD" id="cd07346">
    <property type="entry name" value="ABC_6TM_exporters"/>
    <property type="match status" value="1"/>
</dbReference>
<proteinExistence type="predicted"/>
<evidence type="ECO:0000313" key="8">
    <source>
        <dbReference type="EMBL" id="GIE95063.1"/>
    </source>
</evidence>
<dbReference type="Pfam" id="PF00664">
    <property type="entry name" value="ABC_membrane"/>
    <property type="match status" value="1"/>
</dbReference>
<dbReference type="PROSITE" id="PS00211">
    <property type="entry name" value="ABC_TRANSPORTER_1"/>
    <property type="match status" value="1"/>
</dbReference>
<protein>
    <submittedName>
        <fullName evidence="8">ABC transporter</fullName>
    </submittedName>
</protein>
<dbReference type="InterPro" id="IPR011527">
    <property type="entry name" value="ABC1_TM_dom"/>
</dbReference>
<feature type="transmembrane region" description="Helical" evidence="5">
    <location>
        <begin position="132"/>
        <end position="152"/>
    </location>
</feature>
<feature type="domain" description="ABC transmembrane type-1" evidence="7">
    <location>
        <begin position="21"/>
        <end position="302"/>
    </location>
</feature>
<comment type="caution">
    <text evidence="8">The sequence shown here is derived from an EMBL/GenBank/DDBJ whole genome shotgun (WGS) entry which is preliminary data.</text>
</comment>
<dbReference type="GO" id="GO:0016887">
    <property type="term" value="F:ATP hydrolysis activity"/>
    <property type="evidence" value="ECO:0007669"/>
    <property type="project" value="InterPro"/>
</dbReference>
<gene>
    <name evidence="8" type="ORF">Ari01nite_25280</name>
</gene>
<dbReference type="Pfam" id="PF00005">
    <property type="entry name" value="ABC_tran"/>
    <property type="match status" value="1"/>
</dbReference>
<dbReference type="Proteomes" id="UP000636960">
    <property type="component" value="Unassembled WGS sequence"/>
</dbReference>
<dbReference type="PANTHER" id="PTHR43394:SF1">
    <property type="entry name" value="ATP-BINDING CASSETTE SUB-FAMILY B MEMBER 10, MITOCHONDRIAL"/>
    <property type="match status" value="1"/>
</dbReference>
<dbReference type="Gene3D" id="3.40.50.300">
    <property type="entry name" value="P-loop containing nucleotide triphosphate hydrolases"/>
    <property type="match status" value="1"/>
</dbReference>
<keyword evidence="9" id="KW-1185">Reference proteome</keyword>
<dbReference type="PROSITE" id="PS50893">
    <property type="entry name" value="ABC_TRANSPORTER_2"/>
    <property type="match status" value="1"/>
</dbReference>